<dbReference type="EMBL" id="LGRX02025895">
    <property type="protein sequence ID" value="KAK3251673.1"/>
    <property type="molecule type" value="Genomic_DNA"/>
</dbReference>
<organism evidence="1 2">
    <name type="scientific">Cymbomonas tetramitiformis</name>
    <dbReference type="NCBI Taxonomy" id="36881"/>
    <lineage>
        <taxon>Eukaryota</taxon>
        <taxon>Viridiplantae</taxon>
        <taxon>Chlorophyta</taxon>
        <taxon>Pyramimonadophyceae</taxon>
        <taxon>Pyramimonadales</taxon>
        <taxon>Pyramimonadaceae</taxon>
        <taxon>Cymbomonas</taxon>
    </lineage>
</organism>
<accession>A0AAE0CC28</accession>
<protein>
    <submittedName>
        <fullName evidence="1">Uncharacterized protein</fullName>
    </submittedName>
</protein>
<proteinExistence type="predicted"/>
<comment type="caution">
    <text evidence="1">The sequence shown here is derived from an EMBL/GenBank/DDBJ whole genome shotgun (WGS) entry which is preliminary data.</text>
</comment>
<reference evidence="1 2" key="1">
    <citation type="journal article" date="2015" name="Genome Biol. Evol.">
        <title>Comparative Genomics of a Bacterivorous Green Alga Reveals Evolutionary Causalities and Consequences of Phago-Mixotrophic Mode of Nutrition.</title>
        <authorList>
            <person name="Burns J.A."/>
            <person name="Paasch A."/>
            <person name="Narechania A."/>
            <person name="Kim E."/>
        </authorList>
    </citation>
    <scope>NUCLEOTIDE SEQUENCE [LARGE SCALE GENOMIC DNA]</scope>
    <source>
        <strain evidence="1 2">PLY_AMNH</strain>
    </source>
</reference>
<name>A0AAE0CC28_9CHLO</name>
<gene>
    <name evidence="1" type="ORF">CYMTET_38994</name>
</gene>
<keyword evidence="2" id="KW-1185">Reference proteome</keyword>
<evidence type="ECO:0000313" key="1">
    <source>
        <dbReference type="EMBL" id="KAK3251673.1"/>
    </source>
</evidence>
<dbReference type="Proteomes" id="UP001190700">
    <property type="component" value="Unassembled WGS sequence"/>
</dbReference>
<sequence>MKVAERHVTEATYAGSWSDRADACTNPVPDRDILSQKVFGASSQDTITGLRKIEIQRNIKPLTNQGSEATTYTSSVLSSTAGRFRAWHTW</sequence>
<evidence type="ECO:0000313" key="2">
    <source>
        <dbReference type="Proteomes" id="UP001190700"/>
    </source>
</evidence>
<dbReference type="AlphaFoldDB" id="A0AAE0CC28"/>